<dbReference type="Proteomes" id="UP000681967">
    <property type="component" value="Unassembled WGS sequence"/>
</dbReference>
<dbReference type="EMBL" id="CAJOBH010252231">
    <property type="protein sequence ID" value="CAF5141230.1"/>
    <property type="molecule type" value="Genomic_DNA"/>
</dbReference>
<name>A0A8S3J9D5_9BILA</name>
<gene>
    <name evidence="1" type="ORF">BYL167_LOCUS70208</name>
    <name evidence="2" type="ORF">GIL414_LOCUS80567</name>
</gene>
<proteinExistence type="predicted"/>
<evidence type="ECO:0000313" key="3">
    <source>
        <dbReference type="Proteomes" id="UP000681720"/>
    </source>
</evidence>
<evidence type="ECO:0000313" key="2">
    <source>
        <dbReference type="EMBL" id="CAF5213246.1"/>
    </source>
</evidence>
<dbReference type="AlphaFoldDB" id="A0A8S3J9D5"/>
<protein>
    <submittedName>
        <fullName evidence="2">Uncharacterized protein</fullName>
    </submittedName>
</protein>
<sequence>MPIKTEDNCFSQILPYVKFIYVFLVRTRFGTRAKFEMVEVAEEPAAAAAVSKPVVSSFPTTAPTVTSAVLKAQRKKSSKKNK</sequence>
<reference evidence="2" key="1">
    <citation type="submission" date="2021-02" db="EMBL/GenBank/DDBJ databases">
        <authorList>
            <person name="Nowell W R."/>
        </authorList>
    </citation>
    <scope>NUCLEOTIDE SEQUENCE</scope>
</reference>
<organism evidence="2 3">
    <name type="scientific">Rotaria magnacalcarata</name>
    <dbReference type="NCBI Taxonomy" id="392030"/>
    <lineage>
        <taxon>Eukaryota</taxon>
        <taxon>Metazoa</taxon>
        <taxon>Spiralia</taxon>
        <taxon>Gnathifera</taxon>
        <taxon>Rotifera</taxon>
        <taxon>Eurotatoria</taxon>
        <taxon>Bdelloidea</taxon>
        <taxon>Philodinida</taxon>
        <taxon>Philodinidae</taxon>
        <taxon>Rotaria</taxon>
    </lineage>
</organism>
<comment type="caution">
    <text evidence="2">The sequence shown here is derived from an EMBL/GenBank/DDBJ whole genome shotgun (WGS) entry which is preliminary data.</text>
</comment>
<dbReference type="EMBL" id="CAJOBJ010355186">
    <property type="protein sequence ID" value="CAF5213246.1"/>
    <property type="molecule type" value="Genomic_DNA"/>
</dbReference>
<dbReference type="Proteomes" id="UP000681720">
    <property type="component" value="Unassembled WGS sequence"/>
</dbReference>
<accession>A0A8S3J9D5</accession>
<evidence type="ECO:0000313" key="1">
    <source>
        <dbReference type="EMBL" id="CAF5141230.1"/>
    </source>
</evidence>